<reference evidence="2" key="1">
    <citation type="submission" date="2022-11" db="UniProtKB">
        <authorList>
            <consortium name="WormBaseParasite"/>
        </authorList>
    </citation>
    <scope>IDENTIFICATION</scope>
</reference>
<sequence>MEVSVAKICNCKNENYFMYVSSNHKINYINYISLDCKRIRLKYEYDGSNTNDYQFIKSEIKKILQKQSGKLKGVIFDLFGSNPTTKRYNLRVFWKIFCDEIGVHYQFINTSTLKVTSILFGAKKKLRNTSNFDFGKNALTLVHIDEFDVESNVFHLEPTFDGLFIKTEYISDFECDDSDFKMSLMSDKKSANVIISLEDPSKMRDFQNILKPSKIIAIIDKYSNYIIDALKTIIISFYSVGNTLKIVPYFEADLYIIKMQNCFNFEGNYEITCIQSDKTKLPFSKTVDVYVGFKETVSVNFSSSSCLETMETHDLSEFEGSYIRLSLSINANGFHDFNIQKLEHSFSLLQQSIEDYAYVQMHLNNENIEIGAVFGGYRMENNGFDKPSYICFFNDGFPVVGKAAKKLALQHPSFVVYGTFNISVNWLI</sequence>
<evidence type="ECO:0000313" key="1">
    <source>
        <dbReference type="Proteomes" id="UP000887580"/>
    </source>
</evidence>
<accession>A0AC35G4F0</accession>
<proteinExistence type="predicted"/>
<dbReference type="Proteomes" id="UP000887580">
    <property type="component" value="Unplaced"/>
</dbReference>
<organism evidence="1 2">
    <name type="scientific">Panagrolaimus sp. PS1159</name>
    <dbReference type="NCBI Taxonomy" id="55785"/>
    <lineage>
        <taxon>Eukaryota</taxon>
        <taxon>Metazoa</taxon>
        <taxon>Ecdysozoa</taxon>
        <taxon>Nematoda</taxon>
        <taxon>Chromadorea</taxon>
        <taxon>Rhabditida</taxon>
        <taxon>Tylenchina</taxon>
        <taxon>Panagrolaimomorpha</taxon>
        <taxon>Panagrolaimoidea</taxon>
        <taxon>Panagrolaimidae</taxon>
        <taxon>Panagrolaimus</taxon>
    </lineage>
</organism>
<name>A0AC35G4F0_9BILA</name>
<dbReference type="WBParaSite" id="PS1159_v2.g23507.t1">
    <property type="protein sequence ID" value="PS1159_v2.g23507.t1"/>
    <property type="gene ID" value="PS1159_v2.g23507"/>
</dbReference>
<evidence type="ECO:0000313" key="2">
    <source>
        <dbReference type="WBParaSite" id="PS1159_v2.g23507.t1"/>
    </source>
</evidence>
<protein>
    <submittedName>
        <fullName evidence="2">Uncharacterized protein</fullName>
    </submittedName>
</protein>